<evidence type="ECO:0000256" key="6">
    <source>
        <dbReference type="ARBA" id="ARBA00022695"/>
    </source>
</evidence>
<keyword evidence="7" id="KW-0479">Metal-binding</keyword>
<dbReference type="GO" id="GO:0008033">
    <property type="term" value="P:tRNA processing"/>
    <property type="evidence" value="ECO:0007669"/>
    <property type="project" value="UniProtKB-KW"/>
</dbReference>
<reference evidence="15" key="1">
    <citation type="submission" date="2019-08" db="EMBL/GenBank/DDBJ databases">
        <title>Carotenoids and Carotenoid Binding Proteins in the Halophilic Cyanobacterium Euhalothece sp. ZM00.</title>
        <authorList>
            <person name="Cho S.M."/>
            <person name="Song J.Y."/>
            <person name="Park Y.-I."/>
        </authorList>
    </citation>
    <scope>NUCLEOTIDE SEQUENCE [LARGE SCALE GENOMIC DNA]</scope>
    <source>
        <strain evidence="15">Z-M001</strain>
    </source>
</reference>
<evidence type="ECO:0000313" key="15">
    <source>
        <dbReference type="EMBL" id="QDZ40421.1"/>
    </source>
</evidence>
<keyword evidence="3" id="KW-0820">tRNA-binding</keyword>
<evidence type="ECO:0000259" key="13">
    <source>
        <dbReference type="Pfam" id="PF12627"/>
    </source>
</evidence>
<dbReference type="GO" id="GO:0016779">
    <property type="term" value="F:nucleotidyltransferase activity"/>
    <property type="evidence" value="ECO:0007669"/>
    <property type="project" value="UniProtKB-KW"/>
</dbReference>
<evidence type="ECO:0000256" key="4">
    <source>
        <dbReference type="ARBA" id="ARBA00022679"/>
    </source>
</evidence>
<evidence type="ECO:0000256" key="11">
    <source>
        <dbReference type="RuleBase" id="RU003953"/>
    </source>
</evidence>
<dbReference type="InterPro" id="IPR032810">
    <property type="entry name" value="CCA-adding_enz_C"/>
</dbReference>
<comment type="cofactor">
    <cofactor evidence="1">
        <name>Mg(2+)</name>
        <dbReference type="ChEBI" id="CHEBI:18420"/>
    </cofactor>
</comment>
<dbReference type="InterPro" id="IPR050124">
    <property type="entry name" value="tRNA_CCA-adding_enzyme"/>
</dbReference>
<sequence length="411" mass="46008">MTNQLSIPELPFPKAWLPQEAYLVGGTVRDILLQRQRYPFDLDLVVGDHAIALARNIANHCKAGFVALDTQRDIARIVFKEGTVDIAKIEGETLEEDLKRRDFTINAIAQSLHDQTLIDPLKGKQDLEAKLIKMVSPHNLKADPLRLLRAYRQGAQLNFTIDDTTRETIRHLAPFIVEVAAERVQTELSYLFVTVSGGIYLQQAWEDGILSLWFPSLNQEKVQQAQSVDTIAKTLAQHWSQLAVEWQKNVGGESDPFLSLAKLTCLVSTSPEAAEEELTTLKYSRAEIRTVTATLSVLPSLLDQQVETMSLRDQYFFFQKAVTVFPCVILAAVAKGLKLESAEFLIERYLNPNDPVAYPEPIVTGKDLLRSLSLSPSPKVGELLTELQIAYIEGKIHSKAEAIELGREFLT</sequence>
<dbReference type="GO" id="GO:0046872">
    <property type="term" value="F:metal ion binding"/>
    <property type="evidence" value="ECO:0007669"/>
    <property type="project" value="UniProtKB-KW"/>
</dbReference>
<evidence type="ECO:0000256" key="8">
    <source>
        <dbReference type="ARBA" id="ARBA00022741"/>
    </source>
</evidence>
<gene>
    <name evidence="15" type="ORF">FRE64_10920</name>
</gene>
<evidence type="ECO:0000313" key="16">
    <source>
        <dbReference type="Proteomes" id="UP000318453"/>
    </source>
</evidence>
<dbReference type="Pfam" id="PF01743">
    <property type="entry name" value="PolyA_pol"/>
    <property type="match status" value="1"/>
</dbReference>
<dbReference type="InterPro" id="IPR043519">
    <property type="entry name" value="NT_sf"/>
</dbReference>
<organism evidence="15 16">
    <name type="scientific">Euhalothece natronophila Z-M001</name>
    <dbReference type="NCBI Taxonomy" id="522448"/>
    <lineage>
        <taxon>Bacteria</taxon>
        <taxon>Bacillati</taxon>
        <taxon>Cyanobacteriota</taxon>
        <taxon>Cyanophyceae</taxon>
        <taxon>Oscillatoriophycideae</taxon>
        <taxon>Chroococcales</taxon>
        <taxon>Halothecacae</taxon>
        <taxon>Halothece cluster</taxon>
        <taxon>Euhalothece</taxon>
    </lineage>
</organism>
<keyword evidence="16" id="KW-1185">Reference proteome</keyword>
<evidence type="ECO:0000256" key="2">
    <source>
        <dbReference type="ARBA" id="ARBA00007265"/>
    </source>
</evidence>
<proteinExistence type="inferred from homology"/>
<dbReference type="OrthoDB" id="9805698at2"/>
<dbReference type="GO" id="GO:0000049">
    <property type="term" value="F:tRNA binding"/>
    <property type="evidence" value="ECO:0007669"/>
    <property type="project" value="UniProtKB-KW"/>
</dbReference>
<dbReference type="PANTHER" id="PTHR47545:SF2">
    <property type="entry name" value="CC-ADDING TRNA NUCLEOTIDYLTRANSFERASE"/>
    <property type="match status" value="1"/>
</dbReference>
<dbReference type="Gene3D" id="3.30.460.10">
    <property type="entry name" value="Beta Polymerase, domain 2"/>
    <property type="match status" value="1"/>
</dbReference>
<dbReference type="Gene3D" id="1.10.3090.10">
    <property type="entry name" value="cca-adding enzyme, domain 2"/>
    <property type="match status" value="1"/>
</dbReference>
<feature type="domain" description="CCA-adding enzyme C-terminal" evidence="14">
    <location>
        <begin position="261"/>
        <end position="403"/>
    </location>
</feature>
<dbReference type="InterPro" id="IPR002646">
    <property type="entry name" value="PolA_pol_head_dom"/>
</dbReference>
<evidence type="ECO:0000256" key="10">
    <source>
        <dbReference type="ARBA" id="ARBA00022884"/>
    </source>
</evidence>
<evidence type="ECO:0000256" key="1">
    <source>
        <dbReference type="ARBA" id="ARBA00001946"/>
    </source>
</evidence>
<dbReference type="CDD" id="cd05398">
    <property type="entry name" value="NT_ClassII-CCAase"/>
    <property type="match status" value="1"/>
</dbReference>
<dbReference type="Pfam" id="PF13735">
    <property type="entry name" value="tRNA_NucTran2_2"/>
    <property type="match status" value="1"/>
</dbReference>
<dbReference type="Pfam" id="PF12627">
    <property type="entry name" value="PolyA_pol_RNAbd"/>
    <property type="match status" value="1"/>
</dbReference>
<comment type="similarity">
    <text evidence="2 11">Belongs to the tRNA nucleotidyltransferase/poly(A) polymerase family.</text>
</comment>
<dbReference type="Proteomes" id="UP000318453">
    <property type="component" value="Chromosome"/>
</dbReference>
<keyword evidence="10 11" id="KW-0694">RNA-binding</keyword>
<dbReference type="EMBL" id="CP042326">
    <property type="protein sequence ID" value="QDZ40421.1"/>
    <property type="molecule type" value="Genomic_DNA"/>
</dbReference>
<evidence type="ECO:0000256" key="5">
    <source>
        <dbReference type="ARBA" id="ARBA00022694"/>
    </source>
</evidence>
<keyword evidence="8" id="KW-0547">Nucleotide-binding</keyword>
<dbReference type="AlphaFoldDB" id="A0A5B8NPF5"/>
<feature type="domain" description="Poly A polymerase head" evidence="12">
    <location>
        <begin position="21"/>
        <end position="132"/>
    </location>
</feature>
<name>A0A5B8NPF5_9CHRO</name>
<dbReference type="RefSeq" id="WP_146296154.1">
    <property type="nucleotide sequence ID" value="NZ_CP042326.1"/>
</dbReference>
<dbReference type="KEGG" id="enn:FRE64_10920"/>
<evidence type="ECO:0000256" key="9">
    <source>
        <dbReference type="ARBA" id="ARBA00022842"/>
    </source>
</evidence>
<accession>A0A5B8NPF5</accession>
<keyword evidence="9" id="KW-0460">Magnesium</keyword>
<protein>
    <submittedName>
        <fullName evidence="15">CCA tRNA nucleotidyltransferase</fullName>
    </submittedName>
</protein>
<keyword evidence="4 11" id="KW-0808">Transferase</keyword>
<dbReference type="GO" id="GO:0000166">
    <property type="term" value="F:nucleotide binding"/>
    <property type="evidence" value="ECO:0007669"/>
    <property type="project" value="UniProtKB-KW"/>
</dbReference>
<dbReference type="InterPro" id="IPR032828">
    <property type="entry name" value="PolyA_RNA-bd"/>
</dbReference>
<evidence type="ECO:0000256" key="7">
    <source>
        <dbReference type="ARBA" id="ARBA00022723"/>
    </source>
</evidence>
<dbReference type="PANTHER" id="PTHR47545">
    <property type="entry name" value="MULTIFUNCTIONAL CCA PROTEIN"/>
    <property type="match status" value="1"/>
</dbReference>
<keyword evidence="5" id="KW-0819">tRNA processing</keyword>
<feature type="domain" description="tRNA nucleotidyltransferase/poly(A) polymerase RNA and SrmB- binding" evidence="13">
    <location>
        <begin position="158"/>
        <end position="218"/>
    </location>
</feature>
<evidence type="ECO:0000259" key="12">
    <source>
        <dbReference type="Pfam" id="PF01743"/>
    </source>
</evidence>
<evidence type="ECO:0000259" key="14">
    <source>
        <dbReference type="Pfam" id="PF13735"/>
    </source>
</evidence>
<evidence type="ECO:0000256" key="3">
    <source>
        <dbReference type="ARBA" id="ARBA00022555"/>
    </source>
</evidence>
<keyword evidence="6" id="KW-0548">Nucleotidyltransferase</keyword>
<dbReference type="SUPFAM" id="SSF81891">
    <property type="entry name" value="Poly A polymerase C-terminal region-like"/>
    <property type="match status" value="1"/>
</dbReference>
<dbReference type="SUPFAM" id="SSF81301">
    <property type="entry name" value="Nucleotidyltransferase"/>
    <property type="match status" value="1"/>
</dbReference>